<comment type="caution">
    <text evidence="2">The sequence shown here is derived from an EMBL/GenBank/DDBJ whole genome shotgun (WGS) entry which is preliminary data.</text>
</comment>
<evidence type="ECO:0008006" key="4">
    <source>
        <dbReference type="Google" id="ProtNLM"/>
    </source>
</evidence>
<reference evidence="2" key="1">
    <citation type="submission" date="2020-01" db="EMBL/GenBank/DDBJ databases">
        <authorList>
            <person name="Seo Y.L."/>
        </authorList>
    </citation>
    <scope>NUCLEOTIDE SEQUENCE</scope>
    <source>
        <strain evidence="2">R11</strain>
    </source>
</reference>
<organism evidence="2 3">
    <name type="scientific">Mucilaginibacter agri</name>
    <dbReference type="NCBI Taxonomy" id="2695265"/>
    <lineage>
        <taxon>Bacteria</taxon>
        <taxon>Pseudomonadati</taxon>
        <taxon>Bacteroidota</taxon>
        <taxon>Sphingobacteriia</taxon>
        <taxon>Sphingobacteriales</taxon>
        <taxon>Sphingobacteriaceae</taxon>
        <taxon>Mucilaginibacter</taxon>
    </lineage>
</organism>
<dbReference type="Proteomes" id="UP000638732">
    <property type="component" value="Unassembled WGS sequence"/>
</dbReference>
<name>A0A965ZIG2_9SPHI</name>
<dbReference type="AlphaFoldDB" id="A0A965ZIG2"/>
<accession>A0A965ZIG2</accession>
<protein>
    <recommendedName>
        <fullName evidence="4">Lipoprotein</fullName>
    </recommendedName>
</protein>
<feature type="signal peptide" evidence="1">
    <location>
        <begin position="1"/>
        <end position="15"/>
    </location>
</feature>
<sequence>MKKLAFLFIPLIIAAAGCSKNHTNDDTTDNVKRTGYIQVTCDNCKVGYGMPDQYRAFDVTGTSAKAEFTYQTGYTLQAYITAVDHSQKINITVYNADNQVIYNNATTQGTTGYWDVSTLLTNN</sequence>
<proteinExistence type="predicted"/>
<dbReference type="PROSITE" id="PS51257">
    <property type="entry name" value="PROKAR_LIPOPROTEIN"/>
    <property type="match status" value="1"/>
</dbReference>
<dbReference type="EMBL" id="WWEO01000043">
    <property type="protein sequence ID" value="NCD70692.1"/>
    <property type="molecule type" value="Genomic_DNA"/>
</dbReference>
<keyword evidence="1" id="KW-0732">Signal</keyword>
<dbReference type="RefSeq" id="WP_166586651.1">
    <property type="nucleotide sequence ID" value="NZ_WWEO01000043.1"/>
</dbReference>
<evidence type="ECO:0000313" key="3">
    <source>
        <dbReference type="Proteomes" id="UP000638732"/>
    </source>
</evidence>
<feature type="chain" id="PRO_5036800299" description="Lipoprotein" evidence="1">
    <location>
        <begin position="16"/>
        <end position="123"/>
    </location>
</feature>
<evidence type="ECO:0000313" key="2">
    <source>
        <dbReference type="EMBL" id="NCD70692.1"/>
    </source>
</evidence>
<keyword evidence="3" id="KW-1185">Reference proteome</keyword>
<gene>
    <name evidence="2" type="ORF">GSY63_15090</name>
</gene>
<evidence type="ECO:0000256" key="1">
    <source>
        <dbReference type="SAM" id="SignalP"/>
    </source>
</evidence>
<reference evidence="2" key="2">
    <citation type="submission" date="2020-10" db="EMBL/GenBank/DDBJ databases">
        <title>Mucilaginibacter sp. nov., isolated from soil.</title>
        <authorList>
            <person name="Jeon C.O."/>
        </authorList>
    </citation>
    <scope>NUCLEOTIDE SEQUENCE</scope>
    <source>
        <strain evidence="2">R11</strain>
    </source>
</reference>